<keyword evidence="2" id="KW-1185">Reference proteome</keyword>
<reference evidence="1 2" key="1">
    <citation type="submission" date="2024-11" db="EMBL/GenBank/DDBJ databases">
        <title>Chromosome-level genome assembly of the freshwater bivalve Anodonta woodiana.</title>
        <authorList>
            <person name="Chen X."/>
        </authorList>
    </citation>
    <scope>NUCLEOTIDE SEQUENCE [LARGE SCALE GENOMIC DNA]</scope>
    <source>
        <strain evidence="1">MN2024</strain>
        <tissue evidence="1">Gills</tissue>
    </source>
</reference>
<dbReference type="Proteomes" id="UP001634394">
    <property type="component" value="Unassembled WGS sequence"/>
</dbReference>
<dbReference type="EMBL" id="JBJQND010000002">
    <property type="protein sequence ID" value="KAL3886937.1"/>
    <property type="molecule type" value="Genomic_DNA"/>
</dbReference>
<evidence type="ECO:0000313" key="2">
    <source>
        <dbReference type="Proteomes" id="UP001634394"/>
    </source>
</evidence>
<organism evidence="1 2">
    <name type="scientific">Sinanodonta woodiana</name>
    <name type="common">Chinese pond mussel</name>
    <name type="synonym">Anodonta woodiana</name>
    <dbReference type="NCBI Taxonomy" id="1069815"/>
    <lineage>
        <taxon>Eukaryota</taxon>
        <taxon>Metazoa</taxon>
        <taxon>Spiralia</taxon>
        <taxon>Lophotrochozoa</taxon>
        <taxon>Mollusca</taxon>
        <taxon>Bivalvia</taxon>
        <taxon>Autobranchia</taxon>
        <taxon>Heteroconchia</taxon>
        <taxon>Palaeoheterodonta</taxon>
        <taxon>Unionida</taxon>
        <taxon>Unionoidea</taxon>
        <taxon>Unionidae</taxon>
        <taxon>Unioninae</taxon>
        <taxon>Sinanodonta</taxon>
    </lineage>
</organism>
<evidence type="ECO:0000313" key="1">
    <source>
        <dbReference type="EMBL" id="KAL3886937.1"/>
    </source>
</evidence>
<dbReference type="AlphaFoldDB" id="A0ABD3XL23"/>
<proteinExistence type="predicted"/>
<name>A0ABD3XL23_SINWO</name>
<sequence>MVFEKAIIKRGHMFDDMMNYILDANFDLRQNYRDVVSEFWETYIKHTVGSDIEITTTVHIMKREHYNAEGYMPIQLSQVVQDEKLLNMFLCFLPTVVRETFEMALNDVDSVDEEDLCNYFQAMPTKDIIRNLCWSRLFQCYLRSLLPRTELEEVYKNFHVTNKNVLNLLQLLDNISKAEKLTLDALRQYIKRCITIKLTSFL</sequence>
<protein>
    <submittedName>
        <fullName evidence="1">Uncharacterized protein</fullName>
    </submittedName>
</protein>
<accession>A0ABD3XL23</accession>
<comment type="caution">
    <text evidence="1">The sequence shown here is derived from an EMBL/GenBank/DDBJ whole genome shotgun (WGS) entry which is preliminary data.</text>
</comment>
<gene>
    <name evidence="1" type="ORF">ACJMK2_026893</name>
</gene>